<dbReference type="AlphaFoldDB" id="A0A0D9AIU0"/>
<comment type="similarity">
    <text evidence="5 6">Belongs to the XseA family.</text>
</comment>
<dbReference type="OrthoDB" id="9802795at2"/>
<dbReference type="Proteomes" id="UP000032487">
    <property type="component" value="Unassembled WGS sequence"/>
</dbReference>
<evidence type="ECO:0000259" key="8">
    <source>
        <dbReference type="Pfam" id="PF13742"/>
    </source>
</evidence>
<evidence type="ECO:0000256" key="1">
    <source>
        <dbReference type="ARBA" id="ARBA00022490"/>
    </source>
</evidence>
<dbReference type="GO" id="GO:0009318">
    <property type="term" value="C:exodeoxyribonuclease VII complex"/>
    <property type="evidence" value="ECO:0007669"/>
    <property type="project" value="UniProtKB-UniRule"/>
</dbReference>
<comment type="catalytic activity">
    <reaction evidence="5 6">
        <text>Exonucleolytic cleavage in either 5'- to 3'- or 3'- to 5'-direction to yield nucleoside 5'-phosphates.</text>
        <dbReference type="EC" id="3.1.11.6"/>
    </reaction>
</comment>
<organism evidence="9 10">
    <name type="scientific">Stutzerimonas stutzeri</name>
    <name type="common">Pseudomonas stutzeri</name>
    <dbReference type="NCBI Taxonomy" id="316"/>
    <lineage>
        <taxon>Bacteria</taxon>
        <taxon>Pseudomonadati</taxon>
        <taxon>Pseudomonadota</taxon>
        <taxon>Gammaproteobacteria</taxon>
        <taxon>Pseudomonadales</taxon>
        <taxon>Pseudomonadaceae</taxon>
        <taxon>Stutzerimonas</taxon>
    </lineage>
</organism>
<dbReference type="CDD" id="cd04489">
    <property type="entry name" value="ExoVII_LU_OBF"/>
    <property type="match status" value="1"/>
</dbReference>
<name>A0A0D9AIU0_STUST</name>
<dbReference type="Pfam" id="PF02601">
    <property type="entry name" value="Exonuc_VII_L"/>
    <property type="match status" value="1"/>
</dbReference>
<dbReference type="EC" id="3.1.11.6" evidence="5"/>
<keyword evidence="1 5" id="KW-0963">Cytoplasm</keyword>
<reference evidence="9 10" key="1">
    <citation type="submission" date="2015-02" db="EMBL/GenBank/DDBJ databases">
        <title>Draft genome sequence of Pseudomonas stutzeri NT0128 isolated from wheat (Triticum turgidum) rhizosphere.</title>
        <authorList>
            <person name="Tovi N."/>
            <person name="Frenk S."/>
            <person name="Hadar Y."/>
            <person name="Minz D."/>
        </authorList>
    </citation>
    <scope>NUCLEOTIDE SEQUENCE [LARGE SCALE GENOMIC DNA]</scope>
    <source>
        <strain evidence="9 10">NT0128</strain>
    </source>
</reference>
<keyword evidence="4 5" id="KW-0269">Exonuclease</keyword>
<dbReference type="EMBL" id="JYHV01000029">
    <property type="protein sequence ID" value="KJH80662.1"/>
    <property type="molecule type" value="Genomic_DNA"/>
</dbReference>
<dbReference type="GO" id="GO:0005737">
    <property type="term" value="C:cytoplasm"/>
    <property type="evidence" value="ECO:0007669"/>
    <property type="project" value="UniProtKB-SubCell"/>
</dbReference>
<dbReference type="NCBIfam" id="TIGR00237">
    <property type="entry name" value="xseA"/>
    <property type="match status" value="1"/>
</dbReference>
<keyword evidence="3 5" id="KW-0378">Hydrolase</keyword>
<comment type="subunit">
    <text evidence="5">Heterooligomer composed of large and small subunits.</text>
</comment>
<gene>
    <name evidence="5" type="primary">xseA</name>
    <name evidence="9" type="ORF">UF78_15625</name>
</gene>
<evidence type="ECO:0000256" key="5">
    <source>
        <dbReference type="HAMAP-Rule" id="MF_00378"/>
    </source>
</evidence>
<dbReference type="GO" id="GO:0008855">
    <property type="term" value="F:exodeoxyribonuclease VII activity"/>
    <property type="evidence" value="ECO:0007669"/>
    <property type="project" value="UniProtKB-UniRule"/>
</dbReference>
<dbReference type="GO" id="GO:0006308">
    <property type="term" value="P:DNA catabolic process"/>
    <property type="evidence" value="ECO:0007669"/>
    <property type="project" value="UniProtKB-UniRule"/>
</dbReference>
<dbReference type="InterPro" id="IPR020579">
    <property type="entry name" value="Exonuc_VII_lsu_C"/>
</dbReference>
<accession>A0A0D9AIU0</accession>
<keyword evidence="2 5" id="KW-0540">Nuclease</keyword>
<evidence type="ECO:0000256" key="3">
    <source>
        <dbReference type="ARBA" id="ARBA00022801"/>
    </source>
</evidence>
<evidence type="ECO:0000313" key="10">
    <source>
        <dbReference type="Proteomes" id="UP000032487"/>
    </source>
</evidence>
<dbReference type="GO" id="GO:0003676">
    <property type="term" value="F:nucleic acid binding"/>
    <property type="evidence" value="ECO:0007669"/>
    <property type="project" value="InterPro"/>
</dbReference>
<proteinExistence type="inferred from homology"/>
<feature type="domain" description="Exonuclease VII large subunit C-terminal" evidence="7">
    <location>
        <begin position="132"/>
        <end position="443"/>
    </location>
</feature>
<sequence length="459" mass="51179">MLKDPFQRLNLDREVLTVSQLNGRARLLLEDVFAQVWVEGEISNLAKPASGHIYFTLKDKSAQVRCALFRQNALRVRQALRDGLAVKVRGRVSLFEGRGDYQLILDNVEPAGDGSLRLAFEALKDKLSAEGLFDAAGKRALPAHPRRIGIVSSPTGAVIRDIISVFRRRAPHVALTLVPTPVQGREATAQIVRALELADRGDFDALILARGGGSLEDLWCFNEEVVARAVAACVTPIVCAVGHETDVSIADFVADVRAPTPSAAAELLAPSSEDLRQRLQSLRQRLLLRMRDRLHRNSSQLEGLTRRLRHPGERLQQQAQRIDDLEQRLLRGIDRRLCAGQERFARLETRLAAQHPGRALHLLRQRLEHLTGRMPRAMQEALKSRRQHLQGLAQTLNVVSPLATLSRGYSILLDERGQAIRRADQTQPGQRLKARLGEGELDVRVEDNHQTPVTLSLLD</sequence>
<dbReference type="PANTHER" id="PTHR30008">
    <property type="entry name" value="EXODEOXYRIBONUCLEASE 7 LARGE SUBUNIT"/>
    <property type="match status" value="1"/>
</dbReference>
<dbReference type="RefSeq" id="WP_045163283.1">
    <property type="nucleotide sequence ID" value="NZ_JYHV01000029.1"/>
</dbReference>
<dbReference type="Pfam" id="PF13742">
    <property type="entry name" value="tRNA_anti_2"/>
    <property type="match status" value="1"/>
</dbReference>
<evidence type="ECO:0000259" key="7">
    <source>
        <dbReference type="Pfam" id="PF02601"/>
    </source>
</evidence>
<dbReference type="InterPro" id="IPR025824">
    <property type="entry name" value="OB-fold_nuc-bd_dom"/>
</dbReference>
<evidence type="ECO:0000256" key="4">
    <source>
        <dbReference type="ARBA" id="ARBA00022839"/>
    </source>
</evidence>
<dbReference type="InterPro" id="IPR003753">
    <property type="entry name" value="Exonuc_VII_L"/>
</dbReference>
<evidence type="ECO:0000256" key="2">
    <source>
        <dbReference type="ARBA" id="ARBA00022722"/>
    </source>
</evidence>
<comment type="function">
    <text evidence="5">Bidirectionally degrades single-stranded DNA into large acid-insoluble oligonucleotides, which are then degraded further into small acid-soluble oligonucleotides.</text>
</comment>
<dbReference type="PATRIC" id="fig|316.101.peg.3893"/>
<evidence type="ECO:0000313" key="9">
    <source>
        <dbReference type="EMBL" id="KJH80662.1"/>
    </source>
</evidence>
<dbReference type="HAMAP" id="MF_00378">
    <property type="entry name" value="Exonuc_7_L"/>
    <property type="match status" value="1"/>
</dbReference>
<feature type="domain" description="OB-fold nucleic acid binding" evidence="8">
    <location>
        <begin position="16"/>
        <end position="108"/>
    </location>
</feature>
<evidence type="ECO:0000256" key="6">
    <source>
        <dbReference type="RuleBase" id="RU004355"/>
    </source>
</evidence>
<comment type="caution">
    <text evidence="9">The sequence shown here is derived from an EMBL/GenBank/DDBJ whole genome shotgun (WGS) entry which is preliminary data.</text>
</comment>
<comment type="subcellular location">
    <subcellularLocation>
        <location evidence="5 6">Cytoplasm</location>
    </subcellularLocation>
</comment>
<protein>
    <recommendedName>
        <fullName evidence="5">Exodeoxyribonuclease 7 large subunit</fullName>
        <ecNumber evidence="5">3.1.11.6</ecNumber>
    </recommendedName>
    <alternativeName>
        <fullName evidence="5">Exodeoxyribonuclease VII large subunit</fullName>
        <shortName evidence="5">Exonuclease VII large subunit</shortName>
    </alternativeName>
</protein>
<dbReference type="PANTHER" id="PTHR30008:SF0">
    <property type="entry name" value="EXODEOXYRIBONUCLEASE 7 LARGE SUBUNIT"/>
    <property type="match status" value="1"/>
</dbReference>